<comment type="caution">
    <text evidence="6">The sequence shown here is derived from an EMBL/GenBank/DDBJ whole genome shotgun (WGS) entry which is preliminary data.</text>
</comment>
<evidence type="ECO:0000313" key="6">
    <source>
        <dbReference type="EMBL" id="PIB26503.1"/>
    </source>
</evidence>
<keyword evidence="2 5" id="KW-0812">Transmembrane</keyword>
<evidence type="ECO:0008006" key="8">
    <source>
        <dbReference type="Google" id="ProtNLM"/>
    </source>
</evidence>
<keyword evidence="4 5" id="KW-0472">Membrane</keyword>
<accession>A0A2G5KBU3</accession>
<organism evidence="6 7">
    <name type="scientific">Paramylibacter kogurei</name>
    <dbReference type="NCBI Taxonomy" id="1889778"/>
    <lineage>
        <taxon>Bacteria</taxon>
        <taxon>Pseudomonadati</taxon>
        <taxon>Pseudomonadota</taxon>
        <taxon>Alphaproteobacteria</taxon>
        <taxon>Rhodobacterales</taxon>
        <taxon>Paracoccaceae</taxon>
        <taxon>Paramylibacter</taxon>
    </lineage>
</organism>
<feature type="transmembrane region" description="Helical" evidence="5">
    <location>
        <begin position="186"/>
        <end position="207"/>
    </location>
</feature>
<dbReference type="Pfam" id="PF04750">
    <property type="entry name" value="Far-17a_AIG1"/>
    <property type="match status" value="1"/>
</dbReference>
<dbReference type="Proteomes" id="UP000231516">
    <property type="component" value="Unassembled WGS sequence"/>
</dbReference>
<sequence length="216" mass="25213">MEKSKFVISYRWIIFALAGFYFLIAFDDAIPSEFGWQYRFLTEWALVMSLISAAFMLRRSLEQTTKRHDVWASATVVLNIMVVFLYWKIYFEDPSQFYVDGVRTIPLWKEYYLHLLGPILQWIDAFFILGAFRPLKRILALSVTVNILYIAWIEWIVSPMNAEPAGSVTSGLPYRFLNDMELADRMGFYVTNTISAIVLVGLCWLIAKGLYRIRNV</sequence>
<evidence type="ECO:0000313" key="7">
    <source>
        <dbReference type="Proteomes" id="UP000231516"/>
    </source>
</evidence>
<dbReference type="RefSeq" id="WP_165775621.1">
    <property type="nucleotide sequence ID" value="NZ_MDGM01000003.1"/>
</dbReference>
<evidence type="ECO:0000256" key="3">
    <source>
        <dbReference type="ARBA" id="ARBA00022989"/>
    </source>
</evidence>
<dbReference type="GO" id="GO:0012505">
    <property type="term" value="C:endomembrane system"/>
    <property type="evidence" value="ECO:0007669"/>
    <property type="project" value="UniProtKB-SubCell"/>
</dbReference>
<reference evidence="6 7" key="1">
    <citation type="submission" date="2016-08" db="EMBL/GenBank/DDBJ databases">
        <title>Draft genome of Amylibacter sp. strain 4G11.</title>
        <authorList>
            <person name="Wong S.-K."/>
            <person name="Hamasaki K."/>
            <person name="Yoshizawa S."/>
        </authorList>
    </citation>
    <scope>NUCLEOTIDE SEQUENCE [LARGE SCALE GENOMIC DNA]</scope>
    <source>
        <strain evidence="6 7">4G11</strain>
    </source>
</reference>
<evidence type="ECO:0000256" key="2">
    <source>
        <dbReference type="ARBA" id="ARBA00022692"/>
    </source>
</evidence>
<dbReference type="InterPro" id="IPR006838">
    <property type="entry name" value="ADTRP_AIG1"/>
</dbReference>
<keyword evidence="3 5" id="KW-1133">Transmembrane helix</keyword>
<comment type="subcellular location">
    <subcellularLocation>
        <location evidence="1">Endomembrane system</location>
        <topology evidence="1">Multi-pass membrane protein</topology>
    </subcellularLocation>
</comment>
<evidence type="ECO:0000256" key="1">
    <source>
        <dbReference type="ARBA" id="ARBA00004127"/>
    </source>
</evidence>
<dbReference type="PANTHER" id="PTHR10989:SF16">
    <property type="entry name" value="AT02829P-RELATED"/>
    <property type="match status" value="1"/>
</dbReference>
<name>A0A2G5KBU3_9RHOB</name>
<feature type="transmembrane region" description="Helical" evidence="5">
    <location>
        <begin position="138"/>
        <end position="157"/>
    </location>
</feature>
<feature type="transmembrane region" description="Helical" evidence="5">
    <location>
        <begin position="38"/>
        <end position="58"/>
    </location>
</feature>
<protein>
    <recommendedName>
        <fullName evidence="8">FAR-17a/AIG1-like protein</fullName>
    </recommendedName>
</protein>
<evidence type="ECO:0000256" key="5">
    <source>
        <dbReference type="SAM" id="Phobius"/>
    </source>
</evidence>
<keyword evidence="7" id="KW-1185">Reference proteome</keyword>
<dbReference type="PANTHER" id="PTHR10989">
    <property type="entry name" value="ANDROGEN-INDUCED PROTEIN 1-RELATED"/>
    <property type="match status" value="1"/>
</dbReference>
<dbReference type="EMBL" id="MDGM01000003">
    <property type="protein sequence ID" value="PIB26503.1"/>
    <property type="molecule type" value="Genomic_DNA"/>
</dbReference>
<gene>
    <name evidence="6" type="ORF">BFP76_11365</name>
</gene>
<evidence type="ECO:0000256" key="4">
    <source>
        <dbReference type="ARBA" id="ARBA00023136"/>
    </source>
</evidence>
<feature type="transmembrane region" description="Helical" evidence="5">
    <location>
        <begin position="7"/>
        <end position="26"/>
    </location>
</feature>
<feature type="transmembrane region" description="Helical" evidence="5">
    <location>
        <begin position="111"/>
        <end position="131"/>
    </location>
</feature>
<dbReference type="GO" id="GO:0016020">
    <property type="term" value="C:membrane"/>
    <property type="evidence" value="ECO:0007669"/>
    <property type="project" value="InterPro"/>
</dbReference>
<proteinExistence type="predicted"/>
<feature type="transmembrane region" description="Helical" evidence="5">
    <location>
        <begin position="70"/>
        <end position="91"/>
    </location>
</feature>
<dbReference type="AlphaFoldDB" id="A0A2G5KBU3"/>